<evidence type="ECO:0000256" key="5">
    <source>
        <dbReference type="SAM" id="MobiDB-lite"/>
    </source>
</evidence>
<keyword evidence="3" id="KW-0862">Zinc</keyword>
<dbReference type="InterPro" id="IPR036236">
    <property type="entry name" value="Znf_C2H2_sf"/>
</dbReference>
<dbReference type="OrthoDB" id="10043784at2759"/>
<reference evidence="7" key="1">
    <citation type="submission" date="2022-03" db="EMBL/GenBank/DDBJ databases">
        <authorList>
            <person name="Sayadi A."/>
        </authorList>
    </citation>
    <scope>NUCLEOTIDE SEQUENCE</scope>
</reference>
<protein>
    <recommendedName>
        <fullName evidence="6">BED-type domain-containing protein</fullName>
    </recommendedName>
</protein>
<name>A0A9P0PYG3_ACAOB</name>
<evidence type="ECO:0000256" key="1">
    <source>
        <dbReference type="ARBA" id="ARBA00022723"/>
    </source>
</evidence>
<proteinExistence type="predicted"/>
<accession>A0A9P0PYG3</accession>
<sequence length="137" mass="15141">MVPTKSNLWIFFSKKGVNLVVCKTCLKEIKTSGNTTNMAKHLKLHKHLKKDGDSNINRTPKASSSKTTSSDPEKEATDTPTAPSNELKIQSSSSNQRLDSEAIEISSSEASFFVAQYTGHLKPFNLIKRVEAKMPKC</sequence>
<dbReference type="AlphaFoldDB" id="A0A9P0PYG3"/>
<gene>
    <name evidence="7" type="ORF">ACAOBT_LOCUS27343</name>
</gene>
<evidence type="ECO:0000256" key="2">
    <source>
        <dbReference type="ARBA" id="ARBA00022771"/>
    </source>
</evidence>
<feature type="compositionally biased region" description="Polar residues" evidence="5">
    <location>
        <begin position="78"/>
        <end position="97"/>
    </location>
</feature>
<comment type="caution">
    <text evidence="7">The sequence shown here is derived from an EMBL/GenBank/DDBJ whole genome shotgun (WGS) entry which is preliminary data.</text>
</comment>
<dbReference type="Pfam" id="PF02892">
    <property type="entry name" value="zf-BED"/>
    <property type="match status" value="1"/>
</dbReference>
<keyword evidence="2 4" id="KW-0863">Zinc-finger</keyword>
<dbReference type="SMART" id="SM00614">
    <property type="entry name" value="ZnF_BED"/>
    <property type="match status" value="1"/>
</dbReference>
<feature type="compositionally biased region" description="Low complexity" evidence="5">
    <location>
        <begin position="61"/>
        <end position="70"/>
    </location>
</feature>
<dbReference type="SUPFAM" id="SSF57667">
    <property type="entry name" value="beta-beta-alpha zinc fingers"/>
    <property type="match status" value="1"/>
</dbReference>
<evidence type="ECO:0000313" key="7">
    <source>
        <dbReference type="EMBL" id="CAH2003317.1"/>
    </source>
</evidence>
<evidence type="ECO:0000256" key="4">
    <source>
        <dbReference type="PROSITE-ProRule" id="PRU00027"/>
    </source>
</evidence>
<organism evidence="7 8">
    <name type="scientific">Acanthoscelides obtectus</name>
    <name type="common">Bean weevil</name>
    <name type="synonym">Bruchus obtectus</name>
    <dbReference type="NCBI Taxonomy" id="200917"/>
    <lineage>
        <taxon>Eukaryota</taxon>
        <taxon>Metazoa</taxon>
        <taxon>Ecdysozoa</taxon>
        <taxon>Arthropoda</taxon>
        <taxon>Hexapoda</taxon>
        <taxon>Insecta</taxon>
        <taxon>Pterygota</taxon>
        <taxon>Neoptera</taxon>
        <taxon>Endopterygota</taxon>
        <taxon>Coleoptera</taxon>
        <taxon>Polyphaga</taxon>
        <taxon>Cucujiformia</taxon>
        <taxon>Chrysomeloidea</taxon>
        <taxon>Chrysomelidae</taxon>
        <taxon>Bruchinae</taxon>
        <taxon>Bruchini</taxon>
        <taxon>Acanthoscelides</taxon>
    </lineage>
</organism>
<evidence type="ECO:0000313" key="8">
    <source>
        <dbReference type="Proteomes" id="UP001152888"/>
    </source>
</evidence>
<feature type="domain" description="BED-type" evidence="6">
    <location>
        <begin position="3"/>
        <end position="54"/>
    </location>
</feature>
<dbReference type="EMBL" id="CAKOFQ010007537">
    <property type="protein sequence ID" value="CAH2003317.1"/>
    <property type="molecule type" value="Genomic_DNA"/>
</dbReference>
<keyword evidence="8" id="KW-1185">Reference proteome</keyword>
<dbReference type="GO" id="GO:0008270">
    <property type="term" value="F:zinc ion binding"/>
    <property type="evidence" value="ECO:0007669"/>
    <property type="project" value="UniProtKB-KW"/>
</dbReference>
<feature type="region of interest" description="Disordered" evidence="5">
    <location>
        <begin position="47"/>
        <end position="100"/>
    </location>
</feature>
<keyword evidence="1" id="KW-0479">Metal-binding</keyword>
<dbReference type="InterPro" id="IPR003656">
    <property type="entry name" value="Znf_BED"/>
</dbReference>
<dbReference type="Proteomes" id="UP001152888">
    <property type="component" value="Unassembled WGS sequence"/>
</dbReference>
<evidence type="ECO:0000256" key="3">
    <source>
        <dbReference type="ARBA" id="ARBA00022833"/>
    </source>
</evidence>
<dbReference type="GO" id="GO:0003677">
    <property type="term" value="F:DNA binding"/>
    <property type="evidence" value="ECO:0007669"/>
    <property type="project" value="InterPro"/>
</dbReference>
<evidence type="ECO:0000259" key="6">
    <source>
        <dbReference type="PROSITE" id="PS50808"/>
    </source>
</evidence>
<dbReference type="PROSITE" id="PS50808">
    <property type="entry name" value="ZF_BED"/>
    <property type="match status" value="1"/>
</dbReference>